<dbReference type="InterPro" id="IPR029055">
    <property type="entry name" value="Ntn_hydrolases_N"/>
</dbReference>
<dbReference type="InterPro" id="IPR009001">
    <property type="entry name" value="Transl_elong_EF1A/Init_IF2_C"/>
</dbReference>
<keyword evidence="17" id="KW-0342">GTP-binding</keyword>
<keyword evidence="19" id="KW-0539">Nucleus</keyword>
<keyword evidence="10 22" id="KW-0812">Transmembrane</keyword>
<keyword evidence="8" id="KW-0488">Methylation</keyword>
<evidence type="ECO:0000256" key="21">
    <source>
        <dbReference type="SAM" id="MobiDB-lite"/>
    </source>
</evidence>
<dbReference type="InterPro" id="IPR016050">
    <property type="entry name" value="Proteasome_bsu_CS"/>
</dbReference>
<keyword evidence="9" id="KW-0963">Cytoplasm</keyword>
<feature type="compositionally biased region" description="Polar residues" evidence="21">
    <location>
        <begin position="217"/>
        <end position="234"/>
    </location>
</feature>
<dbReference type="InterPro" id="IPR004539">
    <property type="entry name" value="Transl_elong_EF1A_euk/arc"/>
</dbReference>
<dbReference type="Pfam" id="PF00009">
    <property type="entry name" value="GTP_EFTU"/>
    <property type="match status" value="1"/>
</dbReference>
<dbReference type="GO" id="GO:0003924">
    <property type="term" value="F:GTPase activity"/>
    <property type="evidence" value="ECO:0007669"/>
    <property type="project" value="InterPro"/>
</dbReference>
<evidence type="ECO:0000313" key="24">
    <source>
        <dbReference type="EMBL" id="KAG5566772.1"/>
    </source>
</evidence>
<dbReference type="NCBIfam" id="TIGR00483">
    <property type="entry name" value="EF-1_alpha"/>
    <property type="match status" value="1"/>
</dbReference>
<evidence type="ECO:0000256" key="15">
    <source>
        <dbReference type="ARBA" id="ARBA00022942"/>
    </source>
</evidence>
<dbReference type="Gene3D" id="2.40.30.10">
    <property type="entry name" value="Translation factors"/>
    <property type="match status" value="2"/>
</dbReference>
<evidence type="ECO:0000256" key="20">
    <source>
        <dbReference type="ARBA" id="ARBA00023265"/>
    </source>
</evidence>
<feature type="transmembrane region" description="Helical" evidence="22">
    <location>
        <begin position="101"/>
        <end position="122"/>
    </location>
</feature>
<evidence type="ECO:0000256" key="13">
    <source>
        <dbReference type="ARBA" id="ARBA00022821"/>
    </source>
</evidence>
<organism evidence="24 25">
    <name type="scientific">Rhododendron griersonianum</name>
    <dbReference type="NCBI Taxonomy" id="479676"/>
    <lineage>
        <taxon>Eukaryota</taxon>
        <taxon>Viridiplantae</taxon>
        <taxon>Streptophyta</taxon>
        <taxon>Embryophyta</taxon>
        <taxon>Tracheophyta</taxon>
        <taxon>Spermatophyta</taxon>
        <taxon>Magnoliopsida</taxon>
        <taxon>eudicotyledons</taxon>
        <taxon>Gunneridae</taxon>
        <taxon>Pentapetalae</taxon>
        <taxon>asterids</taxon>
        <taxon>Ericales</taxon>
        <taxon>Ericaceae</taxon>
        <taxon>Ericoideae</taxon>
        <taxon>Rhodoreae</taxon>
        <taxon>Rhododendron</taxon>
    </lineage>
</organism>
<dbReference type="PROSITE" id="PS00301">
    <property type="entry name" value="G_TR_1"/>
    <property type="match status" value="1"/>
</dbReference>
<sequence>MAGGGEGGATTAAAASTGTTTRSLQETPTWALATVCFIFIFGGLLIEFLIHRLTHGRAAYDQADISHWERRLAEEDDSSSSSDDCGEGKTSLMSAQGTNQLSIFIFVIAVMQVVYSGVTMGLGRAKMRRWKAWERETQTVEYQAANGISKSIQTHKTNDLWEATYEQLDNDIGCSLDLLEDQTAHMIRQWHAGVRDKRKKGRAGSKSPRRDREDSVWSYTDSRTNSPESSSHYRTPTLAEFASRRLTRDDGEIVAEEESPAEISFVDELVESNQARNNSLISEAASERTQYPYVTGTSVIGIKYKDGILMAADMAGSYGSTLRYKSVERLKPVGKHSLVGGSGEISDFQEILRYLDELILYDNMWDDGNSLGPKEVHNYLTRVMYNRRNKFDPLWNSLILGGVKKGQKYLGMVSMIGVHFEDDHVATGFGNHLARPILRAEWHKDLSFEDGVKLLEKCMRVLLYRDRSAINKFQIAKITEEGTTIYPPYALKTSWNLAAFQNPTAGAEGSWKQPGIAIGRLCEKDDGKCVICDSYVRPCTLVRVCDECNYGSFQGRCVICGGVGISDAYYCKECTQQEKDRDGCPKIVNLGSAKTDLFYERKKYGFKKRFKRYVINSYSWITCMGMGKEKFHINIVVIGHVDSGKSTTTGHLIYKLGGIDKRVIERFEKEAAEMNKRSFKYAWVLDKLKAERERGITIDIALWKFETTKYYCTVIDAPGHRDFIKNMITGTSQADCAILIIDSTTGGFEAGISKDGQTREHALLAFTLGVRQMICCCNKMDATTPKYSKARYDEIVKEVSSYLKKVGYNPEKIPFVPISGFEGDNMIERSTNLDWYKGPTLLEALDMISEPKRPSDKPLRLPLQDVYKIGGIGTVPVGRVETGVIKPGMLVTFGPTGLTTEVKSVEMHHEALPEALPGDNVGFNVKNVAVKDLKRGFVASNSKDDPAKEAANFTSQVIIMNHPGQIGNGYAPVLDCHTSHIAVKFAELLTKIDRRSGKEIEKEPKFLKNGDAGIVKMIPSKPMVVETFSEYPPLGRFAVRDMRQTVAVGVIKSVEKKDPTGAKVTKAAAKKGVK</sequence>
<dbReference type="Pfam" id="PF03094">
    <property type="entry name" value="Mlo"/>
    <property type="match status" value="1"/>
</dbReference>
<dbReference type="Pfam" id="PF22594">
    <property type="entry name" value="GTP-eEF1A_C"/>
    <property type="match status" value="1"/>
</dbReference>
<keyword evidence="14" id="KW-0648">Protein biosynthesis</keyword>
<comment type="function">
    <text evidence="1">This protein promotes the GTP-dependent binding of aminoacyl-tRNA to the A-site of ribosomes during protein biosynthesis.</text>
</comment>
<dbReference type="PRINTS" id="PR00315">
    <property type="entry name" value="ELONGATNFCT"/>
</dbReference>
<evidence type="ECO:0000256" key="11">
    <source>
        <dbReference type="ARBA" id="ARBA00022741"/>
    </source>
</evidence>
<dbReference type="GO" id="GO:0005839">
    <property type="term" value="C:proteasome core complex"/>
    <property type="evidence" value="ECO:0007669"/>
    <property type="project" value="InterPro"/>
</dbReference>
<dbReference type="Gene3D" id="3.60.20.10">
    <property type="entry name" value="Glutamine Phosphoribosylpyrophosphate, subunit 1, domain 1"/>
    <property type="match status" value="1"/>
</dbReference>
<dbReference type="PROSITE" id="PS51476">
    <property type="entry name" value="PROTEASOME_BETA_2"/>
    <property type="match status" value="1"/>
</dbReference>
<evidence type="ECO:0000256" key="16">
    <source>
        <dbReference type="ARBA" id="ARBA00022989"/>
    </source>
</evidence>
<evidence type="ECO:0000256" key="6">
    <source>
        <dbReference type="ARBA" id="ARBA00007249"/>
    </source>
</evidence>
<dbReference type="AlphaFoldDB" id="A0AAV6LSG1"/>
<evidence type="ECO:0000256" key="3">
    <source>
        <dbReference type="ARBA" id="ARBA00004141"/>
    </source>
</evidence>
<evidence type="ECO:0000256" key="18">
    <source>
        <dbReference type="ARBA" id="ARBA00023136"/>
    </source>
</evidence>
<dbReference type="Gene3D" id="3.40.50.300">
    <property type="entry name" value="P-loop containing nucleotide triphosphate hydrolases"/>
    <property type="match status" value="1"/>
</dbReference>
<keyword evidence="20" id="KW-0568">Pathogenesis-related protein</keyword>
<dbReference type="Proteomes" id="UP000823749">
    <property type="component" value="Chromosome 1"/>
</dbReference>
<dbReference type="FunFam" id="2.40.30.10:FF:000005">
    <property type="entry name" value="Elongation factor 1-alpha"/>
    <property type="match status" value="1"/>
</dbReference>
<evidence type="ECO:0000256" key="8">
    <source>
        <dbReference type="ARBA" id="ARBA00022481"/>
    </source>
</evidence>
<evidence type="ECO:0000256" key="9">
    <source>
        <dbReference type="ARBA" id="ARBA00022490"/>
    </source>
</evidence>
<dbReference type="InterPro" id="IPR004326">
    <property type="entry name" value="Mlo"/>
</dbReference>
<dbReference type="InterPro" id="IPR027417">
    <property type="entry name" value="P-loop_NTPase"/>
</dbReference>
<dbReference type="GO" id="GO:0005737">
    <property type="term" value="C:cytoplasm"/>
    <property type="evidence" value="ECO:0007669"/>
    <property type="project" value="UniProtKB-SubCell"/>
</dbReference>
<keyword evidence="15" id="KW-0647">Proteasome</keyword>
<comment type="caution">
    <text evidence="24">The sequence shown here is derived from an EMBL/GenBank/DDBJ whole genome shotgun (WGS) entry which is preliminary data.</text>
</comment>
<evidence type="ECO:0000313" key="25">
    <source>
        <dbReference type="Proteomes" id="UP000823749"/>
    </source>
</evidence>
<accession>A0AAV6LSG1</accession>
<dbReference type="FunFam" id="3.60.20.10:FF:000014">
    <property type="entry name" value="Proteasome subunit beta type-7"/>
    <property type="match status" value="1"/>
</dbReference>
<dbReference type="PROSITE" id="PS00854">
    <property type="entry name" value="PROTEASOME_BETA_1"/>
    <property type="match status" value="1"/>
</dbReference>
<evidence type="ECO:0000256" key="19">
    <source>
        <dbReference type="ARBA" id="ARBA00023242"/>
    </source>
</evidence>
<gene>
    <name evidence="24" type="ORF">RHGRI_002342</name>
</gene>
<comment type="similarity">
    <text evidence="7">Belongs to the PHF5 family.</text>
</comment>
<dbReference type="GO" id="GO:0051603">
    <property type="term" value="P:proteolysis involved in protein catabolic process"/>
    <property type="evidence" value="ECO:0007669"/>
    <property type="project" value="InterPro"/>
</dbReference>
<dbReference type="GO" id="GO:0005634">
    <property type="term" value="C:nucleus"/>
    <property type="evidence" value="ECO:0007669"/>
    <property type="project" value="UniProtKB-SubCell"/>
</dbReference>
<dbReference type="FunFam" id="2.40.30.10:FF:000003">
    <property type="entry name" value="Elongation factor 1-alpha"/>
    <property type="match status" value="1"/>
</dbReference>
<dbReference type="InterPro" id="IPR023333">
    <property type="entry name" value="Proteasome_suB-type"/>
</dbReference>
<dbReference type="InterPro" id="IPR016295">
    <property type="entry name" value="Proteasome_beta4"/>
</dbReference>
<dbReference type="NCBIfam" id="NF008969">
    <property type="entry name" value="PRK12317.1"/>
    <property type="match status" value="1"/>
</dbReference>
<dbReference type="SUPFAM" id="SSF50465">
    <property type="entry name" value="EF-Tu/eEF-1alpha/eIF2-gamma C-terminal domain"/>
    <property type="match status" value="1"/>
</dbReference>
<dbReference type="GO" id="GO:0005525">
    <property type="term" value="F:GTP binding"/>
    <property type="evidence" value="ECO:0007669"/>
    <property type="project" value="UniProtKB-KW"/>
</dbReference>
<name>A0AAV6LSG1_9ERIC</name>
<evidence type="ECO:0000256" key="22">
    <source>
        <dbReference type="SAM" id="Phobius"/>
    </source>
</evidence>
<dbReference type="InterPro" id="IPR004161">
    <property type="entry name" value="EFTu-like_2"/>
</dbReference>
<feature type="domain" description="Tr-type G" evidence="23">
    <location>
        <begin position="630"/>
        <end position="855"/>
    </location>
</feature>
<keyword evidence="11" id="KW-0547">Nucleotide-binding</keyword>
<evidence type="ECO:0000256" key="2">
    <source>
        <dbReference type="ARBA" id="ARBA00004123"/>
    </source>
</evidence>
<evidence type="ECO:0000256" key="14">
    <source>
        <dbReference type="ARBA" id="ARBA00022917"/>
    </source>
</evidence>
<evidence type="ECO:0000256" key="5">
    <source>
        <dbReference type="ARBA" id="ARBA00006574"/>
    </source>
</evidence>
<dbReference type="GO" id="GO:0003746">
    <property type="term" value="F:translation elongation factor activity"/>
    <property type="evidence" value="ECO:0007669"/>
    <property type="project" value="UniProtKB-KW"/>
</dbReference>
<dbReference type="SUPFAM" id="SSF52540">
    <property type="entry name" value="P-loop containing nucleoside triphosphate hydrolases"/>
    <property type="match status" value="1"/>
</dbReference>
<proteinExistence type="inferred from homology"/>
<comment type="similarity">
    <text evidence="5">Belongs to the MLO family.</text>
</comment>
<dbReference type="CDD" id="cd03705">
    <property type="entry name" value="EF1_alpha_III"/>
    <property type="match status" value="1"/>
</dbReference>
<dbReference type="GO" id="GO:0016020">
    <property type="term" value="C:membrane"/>
    <property type="evidence" value="ECO:0007669"/>
    <property type="project" value="UniProtKB-SubCell"/>
</dbReference>
<comment type="subcellular location">
    <subcellularLocation>
        <location evidence="4">Cytoplasm</location>
    </subcellularLocation>
    <subcellularLocation>
        <location evidence="3">Membrane</location>
        <topology evidence="3">Multi-pass membrane protein</topology>
    </subcellularLocation>
    <subcellularLocation>
        <location evidence="2">Nucleus</location>
    </subcellularLocation>
</comment>
<dbReference type="CDD" id="cd03760">
    <property type="entry name" value="proteasome_beta_type_4"/>
    <property type="match status" value="1"/>
</dbReference>
<evidence type="ECO:0000256" key="10">
    <source>
        <dbReference type="ARBA" id="ARBA00022692"/>
    </source>
</evidence>
<dbReference type="GO" id="GO:0006952">
    <property type="term" value="P:defense response"/>
    <property type="evidence" value="ECO:0007669"/>
    <property type="project" value="UniProtKB-KW"/>
</dbReference>
<reference evidence="24" key="1">
    <citation type="submission" date="2020-08" db="EMBL/GenBank/DDBJ databases">
        <title>Plant Genome Project.</title>
        <authorList>
            <person name="Zhang R.-G."/>
        </authorList>
    </citation>
    <scope>NUCLEOTIDE SEQUENCE</scope>
    <source>
        <strain evidence="24">WSP0</strain>
        <tissue evidence="24">Leaf</tissue>
    </source>
</reference>
<dbReference type="Pfam" id="PF00227">
    <property type="entry name" value="Proteasome"/>
    <property type="match status" value="1"/>
</dbReference>
<feature type="region of interest" description="Disordered" evidence="21">
    <location>
        <begin position="1"/>
        <end position="20"/>
    </location>
</feature>
<keyword evidence="12" id="KW-0251">Elongation factor</keyword>
<dbReference type="InterPro" id="IPR005345">
    <property type="entry name" value="PHF5"/>
</dbReference>
<evidence type="ECO:0000256" key="4">
    <source>
        <dbReference type="ARBA" id="ARBA00004496"/>
    </source>
</evidence>
<dbReference type="InterPro" id="IPR031157">
    <property type="entry name" value="G_TR_CS"/>
</dbReference>
<dbReference type="InterPro" id="IPR054696">
    <property type="entry name" value="GTP-eEF1A_C"/>
</dbReference>
<feature type="region of interest" description="Disordered" evidence="21">
    <location>
        <begin position="192"/>
        <end position="236"/>
    </location>
</feature>
<dbReference type="GO" id="GO:0000398">
    <property type="term" value="P:mRNA splicing, via spliceosome"/>
    <property type="evidence" value="ECO:0007669"/>
    <property type="project" value="InterPro"/>
</dbReference>
<keyword evidence="13" id="KW-0611">Plant defense</keyword>
<evidence type="ECO:0000256" key="1">
    <source>
        <dbReference type="ARBA" id="ARBA00003982"/>
    </source>
</evidence>
<dbReference type="InterPro" id="IPR001353">
    <property type="entry name" value="Proteasome_sua/b"/>
</dbReference>
<evidence type="ECO:0000256" key="17">
    <source>
        <dbReference type="ARBA" id="ARBA00023134"/>
    </source>
</evidence>
<keyword evidence="18 22" id="KW-0472">Membrane</keyword>
<keyword evidence="25" id="KW-1185">Reference proteome</keyword>
<dbReference type="InterPro" id="IPR009000">
    <property type="entry name" value="Transl_B-barrel_sf"/>
</dbReference>
<dbReference type="PROSITE" id="PS51722">
    <property type="entry name" value="G_TR_2"/>
    <property type="match status" value="1"/>
</dbReference>
<dbReference type="InterPro" id="IPR050100">
    <property type="entry name" value="TRAFAC_GTPase_members"/>
</dbReference>
<keyword evidence="16 22" id="KW-1133">Transmembrane helix</keyword>
<dbReference type="FunFam" id="3.40.50.300:FF:000255">
    <property type="entry name" value="Elongation factor 1-alpha"/>
    <property type="match status" value="1"/>
</dbReference>
<evidence type="ECO:0000256" key="7">
    <source>
        <dbReference type="ARBA" id="ARBA00008626"/>
    </source>
</evidence>
<protein>
    <recommendedName>
        <fullName evidence="23">Tr-type G domain-containing protein</fullName>
    </recommendedName>
</protein>
<comment type="similarity">
    <text evidence="6">Belongs to the TRAFAC class translation factor GTPase superfamily. Classic translation factor GTPase family. EF-Tu/EF-1A subfamily.</text>
</comment>
<feature type="transmembrane region" description="Helical" evidence="22">
    <location>
        <begin position="30"/>
        <end position="50"/>
    </location>
</feature>
<dbReference type="InterPro" id="IPR000795">
    <property type="entry name" value="T_Tr_GTP-bd_dom"/>
</dbReference>
<dbReference type="HAMAP" id="MF_00118_A">
    <property type="entry name" value="EF_Tu_A"/>
    <property type="match status" value="1"/>
</dbReference>
<dbReference type="Pfam" id="PF03144">
    <property type="entry name" value="GTP_EFTU_D2"/>
    <property type="match status" value="1"/>
</dbReference>
<dbReference type="CDD" id="cd01883">
    <property type="entry name" value="EF1_alpha"/>
    <property type="match status" value="1"/>
</dbReference>
<evidence type="ECO:0000259" key="23">
    <source>
        <dbReference type="PROSITE" id="PS51722"/>
    </source>
</evidence>
<dbReference type="Pfam" id="PF03660">
    <property type="entry name" value="PHF5"/>
    <property type="match status" value="1"/>
</dbReference>
<dbReference type="CDD" id="cd03693">
    <property type="entry name" value="EF1_alpha_II"/>
    <property type="match status" value="1"/>
</dbReference>
<evidence type="ECO:0000256" key="12">
    <source>
        <dbReference type="ARBA" id="ARBA00022768"/>
    </source>
</evidence>
<dbReference type="PANTHER" id="PTHR23115">
    <property type="entry name" value="TRANSLATION FACTOR"/>
    <property type="match status" value="1"/>
</dbReference>
<dbReference type="GO" id="GO:0003729">
    <property type="term" value="F:mRNA binding"/>
    <property type="evidence" value="ECO:0007669"/>
    <property type="project" value="UniProtKB-ARBA"/>
</dbReference>
<dbReference type="SUPFAM" id="SSF56235">
    <property type="entry name" value="N-terminal nucleophile aminohydrolases (Ntn hydrolases)"/>
    <property type="match status" value="1"/>
</dbReference>
<feature type="compositionally biased region" description="Low complexity" evidence="21">
    <location>
        <begin position="9"/>
        <end position="20"/>
    </location>
</feature>
<dbReference type="EMBL" id="JACTNZ010000001">
    <property type="protein sequence ID" value="KAG5566772.1"/>
    <property type="molecule type" value="Genomic_DNA"/>
</dbReference>
<dbReference type="SUPFAM" id="SSF50447">
    <property type="entry name" value="Translation proteins"/>
    <property type="match status" value="1"/>
</dbReference>
<feature type="compositionally biased region" description="Basic residues" evidence="21">
    <location>
        <begin position="196"/>
        <end position="207"/>
    </location>
</feature>